<evidence type="ECO:0000313" key="2">
    <source>
        <dbReference type="Proteomes" id="UP000663760"/>
    </source>
</evidence>
<gene>
    <name evidence="1" type="ORF">SI8410_10015017</name>
</gene>
<name>A0A7I8L2S0_SPIIN</name>
<accession>A0A7I8L2S0</accession>
<sequence>MITRCPRINVSLDDLVTMSTWQHLLDKDFPR</sequence>
<protein>
    <submittedName>
        <fullName evidence="1">Uncharacterized protein</fullName>
    </submittedName>
</protein>
<dbReference type="AlphaFoldDB" id="A0A7I8L2S0"/>
<reference evidence="1" key="1">
    <citation type="submission" date="2020-02" db="EMBL/GenBank/DDBJ databases">
        <authorList>
            <person name="Scholz U."/>
            <person name="Mascher M."/>
            <person name="Fiebig A."/>
        </authorList>
    </citation>
    <scope>NUCLEOTIDE SEQUENCE</scope>
</reference>
<proteinExistence type="predicted"/>
<dbReference type="EMBL" id="LR746273">
    <property type="protein sequence ID" value="CAA7404339.1"/>
    <property type="molecule type" value="Genomic_DNA"/>
</dbReference>
<organism evidence="1 2">
    <name type="scientific">Spirodela intermedia</name>
    <name type="common">Intermediate duckweed</name>
    <dbReference type="NCBI Taxonomy" id="51605"/>
    <lineage>
        <taxon>Eukaryota</taxon>
        <taxon>Viridiplantae</taxon>
        <taxon>Streptophyta</taxon>
        <taxon>Embryophyta</taxon>
        <taxon>Tracheophyta</taxon>
        <taxon>Spermatophyta</taxon>
        <taxon>Magnoliopsida</taxon>
        <taxon>Liliopsida</taxon>
        <taxon>Araceae</taxon>
        <taxon>Lemnoideae</taxon>
        <taxon>Spirodela</taxon>
    </lineage>
</organism>
<keyword evidence="2" id="KW-1185">Reference proteome</keyword>
<evidence type="ECO:0000313" key="1">
    <source>
        <dbReference type="EMBL" id="CAA7404339.1"/>
    </source>
</evidence>
<dbReference type="Proteomes" id="UP000663760">
    <property type="component" value="Chromosome 10"/>
</dbReference>